<keyword evidence="3" id="KW-1185">Reference proteome</keyword>
<dbReference type="InterPro" id="IPR002347">
    <property type="entry name" value="SDR_fam"/>
</dbReference>
<dbReference type="PRINTS" id="PR00080">
    <property type="entry name" value="SDRFAMILY"/>
</dbReference>
<proteinExistence type="inferred from homology"/>
<dbReference type="Pfam" id="PF13561">
    <property type="entry name" value="adh_short_C2"/>
    <property type="match status" value="1"/>
</dbReference>
<evidence type="ECO:0000313" key="3">
    <source>
        <dbReference type="Proteomes" id="UP000199031"/>
    </source>
</evidence>
<evidence type="ECO:0000256" key="1">
    <source>
        <dbReference type="ARBA" id="ARBA00006484"/>
    </source>
</evidence>
<sequence length="262" mass="27370">MNLDLTGKTALVCGASQGLGFASAAEIALLGANIIAVSRSKEKLQQAIQSFDTSKGQQHRLLALDLSNTEEVKQSVSSLLQTVNTIHILVNNAGGPPPGPMIDTNPAEIEKAFRTHVISNQITAQLVMPGMKAAGFGRIINIVSTSVKQPINGLGISNLVRAAVANWAKTLANEIAGFGITINNVLPGFTNTQRLDSILGKQAREQGISKEDFIKKTAAAIPAGRIGEPFEFGAAVAFLCSPAASYINGINLPVDGGRTGCL</sequence>
<dbReference type="PANTHER" id="PTHR42879">
    <property type="entry name" value="3-OXOACYL-(ACYL-CARRIER-PROTEIN) REDUCTASE"/>
    <property type="match status" value="1"/>
</dbReference>
<name>A0A1I5VTT3_9BACT</name>
<dbReference type="EMBL" id="FOXQ01000005">
    <property type="protein sequence ID" value="SFQ10870.1"/>
    <property type="molecule type" value="Genomic_DNA"/>
</dbReference>
<evidence type="ECO:0000313" key="2">
    <source>
        <dbReference type="EMBL" id="SFQ10870.1"/>
    </source>
</evidence>
<dbReference type="OrthoDB" id="9804774at2"/>
<reference evidence="2 3" key="1">
    <citation type="submission" date="2016-10" db="EMBL/GenBank/DDBJ databases">
        <authorList>
            <person name="de Groot N.N."/>
        </authorList>
    </citation>
    <scope>NUCLEOTIDE SEQUENCE [LARGE SCALE GENOMIC DNA]</scope>
    <source>
        <strain evidence="2 3">DSM 28286</strain>
    </source>
</reference>
<dbReference type="CDD" id="cd05344">
    <property type="entry name" value="BKR_like_SDR_like"/>
    <property type="match status" value="1"/>
</dbReference>
<protein>
    <submittedName>
        <fullName evidence="2">3-oxoacyl-[acyl-carrier protein] reductase</fullName>
    </submittedName>
</protein>
<gene>
    <name evidence="2" type="ORF">SAMN05444277_105183</name>
</gene>
<dbReference type="InterPro" id="IPR036291">
    <property type="entry name" value="NAD(P)-bd_dom_sf"/>
</dbReference>
<dbReference type="RefSeq" id="WP_090658001.1">
    <property type="nucleotide sequence ID" value="NZ_FOXQ01000005.1"/>
</dbReference>
<dbReference type="AlphaFoldDB" id="A0A1I5VTT3"/>
<dbReference type="SUPFAM" id="SSF51735">
    <property type="entry name" value="NAD(P)-binding Rossmann-fold domains"/>
    <property type="match status" value="1"/>
</dbReference>
<dbReference type="InterPro" id="IPR050259">
    <property type="entry name" value="SDR"/>
</dbReference>
<dbReference type="STRING" id="1465490.SAMN05444277_105183"/>
<dbReference type="Gene3D" id="3.40.50.720">
    <property type="entry name" value="NAD(P)-binding Rossmann-like Domain"/>
    <property type="match status" value="1"/>
</dbReference>
<comment type="similarity">
    <text evidence="1">Belongs to the short-chain dehydrogenases/reductases (SDR) family.</text>
</comment>
<dbReference type="Proteomes" id="UP000199031">
    <property type="component" value="Unassembled WGS sequence"/>
</dbReference>
<organism evidence="2 3">
    <name type="scientific">Parafilimonas terrae</name>
    <dbReference type="NCBI Taxonomy" id="1465490"/>
    <lineage>
        <taxon>Bacteria</taxon>
        <taxon>Pseudomonadati</taxon>
        <taxon>Bacteroidota</taxon>
        <taxon>Chitinophagia</taxon>
        <taxon>Chitinophagales</taxon>
        <taxon>Chitinophagaceae</taxon>
        <taxon>Parafilimonas</taxon>
    </lineage>
</organism>
<dbReference type="PRINTS" id="PR00081">
    <property type="entry name" value="GDHRDH"/>
</dbReference>
<accession>A0A1I5VTT3</accession>
<dbReference type="PANTHER" id="PTHR42879:SF6">
    <property type="entry name" value="NADPH-DEPENDENT REDUCTASE BACG"/>
    <property type="match status" value="1"/>
</dbReference>